<feature type="region of interest" description="Disordered" evidence="16">
    <location>
        <begin position="502"/>
        <end position="523"/>
    </location>
</feature>
<keyword evidence="11" id="KW-1133">Transmembrane helix</keyword>
<evidence type="ECO:0000256" key="3">
    <source>
        <dbReference type="ARBA" id="ARBA00006735"/>
    </source>
</evidence>
<keyword evidence="19" id="KW-1185">Reference proteome</keyword>
<keyword evidence="9" id="KW-0812">Transmembrane</keyword>
<evidence type="ECO:0000256" key="16">
    <source>
        <dbReference type="SAM" id="MobiDB-lite"/>
    </source>
</evidence>
<evidence type="ECO:0000256" key="8">
    <source>
        <dbReference type="ARBA" id="ARBA00022685"/>
    </source>
</evidence>
<keyword evidence="5" id="KW-1003">Cell membrane</keyword>
<dbReference type="GO" id="GO:0005886">
    <property type="term" value="C:plasma membrane"/>
    <property type="evidence" value="ECO:0007669"/>
    <property type="project" value="UniProtKB-SubCell"/>
</dbReference>
<evidence type="ECO:0000256" key="7">
    <source>
        <dbReference type="ARBA" id="ARBA00022530"/>
    </source>
</evidence>
<keyword evidence="10 17" id="KW-0732">Signal</keyword>
<dbReference type="FunFam" id="2.60.40.3210:FF:000001">
    <property type="entry name" value="Zona pellucida sperm-binding protein 3"/>
    <property type="match status" value="1"/>
</dbReference>
<dbReference type="GO" id="GO:2000344">
    <property type="term" value="P:positive regulation of acrosome reaction"/>
    <property type="evidence" value="ECO:0007669"/>
    <property type="project" value="TreeGrafter"/>
</dbReference>
<evidence type="ECO:0000259" key="18">
    <source>
        <dbReference type="PROSITE" id="PS51034"/>
    </source>
</evidence>
<keyword evidence="14" id="KW-0325">Glycoprotein</keyword>
<evidence type="ECO:0000256" key="9">
    <source>
        <dbReference type="ARBA" id="ARBA00022692"/>
    </source>
</evidence>
<dbReference type="InterPro" id="IPR042235">
    <property type="entry name" value="ZP-C_dom"/>
</dbReference>
<evidence type="ECO:0000256" key="11">
    <source>
        <dbReference type="ARBA" id="ARBA00022989"/>
    </source>
</evidence>
<evidence type="ECO:0000256" key="13">
    <source>
        <dbReference type="ARBA" id="ARBA00023157"/>
    </source>
</evidence>
<dbReference type="GO" id="GO:0007339">
    <property type="term" value="P:binding of sperm to zona pellucida"/>
    <property type="evidence" value="ECO:0007669"/>
    <property type="project" value="TreeGrafter"/>
</dbReference>
<dbReference type="Gene3D" id="2.60.40.3210">
    <property type="entry name" value="Zona pellucida, ZP-N domain"/>
    <property type="match status" value="1"/>
</dbReference>
<evidence type="ECO:0000256" key="6">
    <source>
        <dbReference type="ARBA" id="ARBA00022525"/>
    </source>
</evidence>
<dbReference type="PANTHER" id="PTHR11576">
    <property type="entry name" value="ZONA PELLUCIDA SPERM-BINDING PROTEIN 3"/>
    <property type="match status" value="1"/>
</dbReference>
<keyword evidence="12" id="KW-0472">Membrane</keyword>
<dbReference type="PANTHER" id="PTHR11576:SF16">
    <property type="entry name" value="ZONA PELLUCIDA SPERM-BINDING PROTEIN 3"/>
    <property type="match status" value="1"/>
</dbReference>
<feature type="signal peptide" evidence="17">
    <location>
        <begin position="1"/>
        <end position="21"/>
    </location>
</feature>
<comment type="subcellular location">
    <subcellularLocation>
        <location evidence="1">Cell membrane</location>
        <topology evidence="1">Single-pass type I membrane protein</topology>
    </subcellularLocation>
    <subcellularLocation>
        <location evidence="2">Secreted</location>
        <location evidence="2">Extracellular space</location>
        <location evidence="2">Extracellular matrix</location>
    </subcellularLocation>
</comment>
<evidence type="ECO:0000256" key="4">
    <source>
        <dbReference type="ARBA" id="ARBA00017980"/>
    </source>
</evidence>
<dbReference type="Pfam" id="PF00100">
    <property type="entry name" value="Zona_pellucida"/>
    <property type="match status" value="1"/>
</dbReference>
<reference evidence="20" key="2">
    <citation type="submission" date="2025-08" db="UniProtKB">
        <authorList>
            <consortium name="RefSeq"/>
        </authorList>
    </citation>
    <scope>IDENTIFICATION</scope>
</reference>
<keyword evidence="7" id="KW-0272">Extracellular matrix</keyword>
<dbReference type="Gene3D" id="2.60.40.4100">
    <property type="entry name" value="Zona pellucida, ZP-C domain"/>
    <property type="match status" value="1"/>
</dbReference>
<evidence type="ECO:0000313" key="20">
    <source>
        <dbReference type="RefSeq" id="XP_028251787.1"/>
    </source>
</evidence>
<keyword evidence="6" id="KW-0964">Secreted</keyword>
<evidence type="ECO:0000256" key="1">
    <source>
        <dbReference type="ARBA" id="ARBA00004251"/>
    </source>
</evidence>
<keyword evidence="13" id="KW-1015">Disulfide bond</keyword>
<dbReference type="FunFam" id="2.60.40.4100:FF:000002">
    <property type="entry name" value="Zona pellucida sperm-binding protein 3"/>
    <property type="match status" value="1"/>
</dbReference>
<dbReference type="InterPro" id="IPR055356">
    <property type="entry name" value="ZP-N"/>
</dbReference>
<evidence type="ECO:0000256" key="12">
    <source>
        <dbReference type="ARBA" id="ARBA00023136"/>
    </source>
</evidence>
<dbReference type="InterPro" id="IPR001507">
    <property type="entry name" value="ZP_dom"/>
</dbReference>
<gene>
    <name evidence="20" type="primary">LOC114427770</name>
</gene>
<dbReference type="Pfam" id="PF23344">
    <property type="entry name" value="ZP-N"/>
    <property type="match status" value="1"/>
</dbReference>
<feature type="region of interest" description="Disordered" evidence="16">
    <location>
        <begin position="54"/>
        <end position="90"/>
    </location>
</feature>
<comment type="similarity">
    <text evidence="3">Belongs to the ZP domain family. ZPC subfamily.</text>
</comment>
<dbReference type="OrthoDB" id="8957685at2759"/>
<evidence type="ECO:0000313" key="19">
    <source>
        <dbReference type="Proteomes" id="UP000515145"/>
    </source>
</evidence>
<dbReference type="SMART" id="SM00241">
    <property type="entry name" value="ZP"/>
    <property type="match status" value="1"/>
</dbReference>
<dbReference type="GeneID" id="114427770"/>
<reference evidence="19" key="1">
    <citation type="submission" date="2024-06" db="UniProtKB">
        <authorList>
            <consortium name="RefSeq"/>
        </authorList>
    </citation>
    <scope>NUCLEOTIDE SEQUENCE [LARGE SCALE GENOMIC DNA]</scope>
</reference>
<dbReference type="AlphaFoldDB" id="A0A6P7HMK1"/>
<sequence>MKTKWHLFFLWSVLSLGLLSSAVDTYESAFTGRKKLLKLSTQKFNPVHMLTAGVGRSRQKSPSSPSPPAPLGSLQGSHPPHTPGSTRPEKPRAKIRSAFAYLPDASVACSAYDFVVRVKPTFYGLGADADELKLGSSCKSNGVLRPYGDLLFTYPLTACDGVRELLQDHLVYKYVLHYKPSPNRFPSRAHPFNVDIECRFQRDHHVYQLAVRPTWGTVAVRKRLNGRPSDFQIQLMDDAWDRPAMSPVYQLGQTVNFQVSALHLPAGGKLYISSCSATPRVSKSSLKYTIIDNSGCMLDSKRNHGTSQFISRTDKTLRWSLNAFQFAADPDTEVSIHCTLFVTSEALGPAQKSCTYRGDRWRALTGDDSICKCCESQCVASKPRRVLVEGFASSGPLLVSDQPHTAEDGFMPVTPSVDVVEYDGGSGKEEDEQLEGRSPVLDLNQLSSQEKVSEGWWEESEVKSLSEFEEDSSAYEEWDYSEGEMEGGDAMISEQMIHVTQKEGEVPHHQAQPPDSKDGHLEEEKEMTWYFTWR</sequence>
<organism evidence="19 20">
    <name type="scientific">Parambassis ranga</name>
    <name type="common">Indian glassy fish</name>
    <dbReference type="NCBI Taxonomy" id="210632"/>
    <lineage>
        <taxon>Eukaryota</taxon>
        <taxon>Metazoa</taxon>
        <taxon>Chordata</taxon>
        <taxon>Craniata</taxon>
        <taxon>Vertebrata</taxon>
        <taxon>Euteleostomi</taxon>
        <taxon>Actinopterygii</taxon>
        <taxon>Neopterygii</taxon>
        <taxon>Teleostei</taxon>
        <taxon>Neoteleostei</taxon>
        <taxon>Acanthomorphata</taxon>
        <taxon>Ovalentaria</taxon>
        <taxon>Ambassidae</taxon>
        <taxon>Parambassis</taxon>
    </lineage>
</organism>
<name>A0A6P7HMK1_9TELE</name>
<evidence type="ECO:0000256" key="2">
    <source>
        <dbReference type="ARBA" id="ARBA00004498"/>
    </source>
</evidence>
<dbReference type="Proteomes" id="UP000515145">
    <property type="component" value="Chromosome 22"/>
</dbReference>
<dbReference type="RefSeq" id="XP_028251787.1">
    <property type="nucleotide sequence ID" value="XM_028395986.1"/>
</dbReference>
<dbReference type="InterPro" id="IPR055355">
    <property type="entry name" value="ZP-C"/>
</dbReference>
<dbReference type="GO" id="GO:0032190">
    <property type="term" value="F:acrosin binding"/>
    <property type="evidence" value="ECO:0007669"/>
    <property type="project" value="TreeGrafter"/>
</dbReference>
<keyword evidence="8" id="KW-0165">Cleavage on pair of basic residues</keyword>
<dbReference type="GO" id="GO:0031012">
    <property type="term" value="C:extracellular matrix"/>
    <property type="evidence" value="ECO:0007669"/>
    <property type="project" value="TreeGrafter"/>
</dbReference>
<accession>A0A6P7HMK1</accession>
<protein>
    <recommendedName>
        <fullName evidence="4">Zona pellucida sperm-binding protein 3</fullName>
    </recommendedName>
    <alternativeName>
        <fullName evidence="15">Zona pellucida glycoprotein 3</fullName>
    </alternativeName>
</protein>
<proteinExistence type="inferred from homology"/>
<evidence type="ECO:0000256" key="10">
    <source>
        <dbReference type="ARBA" id="ARBA00022729"/>
    </source>
</evidence>
<feature type="chain" id="PRO_5028445210" description="Zona pellucida sperm-binding protein 3" evidence="17">
    <location>
        <begin position="22"/>
        <end position="534"/>
    </location>
</feature>
<evidence type="ECO:0000256" key="15">
    <source>
        <dbReference type="ARBA" id="ARBA00030824"/>
    </source>
</evidence>
<evidence type="ECO:0000256" key="5">
    <source>
        <dbReference type="ARBA" id="ARBA00022475"/>
    </source>
</evidence>
<evidence type="ECO:0000256" key="14">
    <source>
        <dbReference type="ARBA" id="ARBA00023180"/>
    </source>
</evidence>
<dbReference type="GO" id="GO:0035803">
    <property type="term" value="P:egg coat formation"/>
    <property type="evidence" value="ECO:0007669"/>
    <property type="project" value="TreeGrafter"/>
</dbReference>
<dbReference type="InParanoid" id="A0A6P7HMK1"/>
<feature type="domain" description="ZP" evidence="18">
    <location>
        <begin position="108"/>
        <end position="361"/>
    </location>
</feature>
<dbReference type="PROSITE" id="PS51034">
    <property type="entry name" value="ZP_2"/>
    <property type="match status" value="1"/>
</dbReference>
<evidence type="ECO:0000256" key="17">
    <source>
        <dbReference type="SAM" id="SignalP"/>
    </source>
</evidence>